<organism evidence="3 4">
    <name type="scientific">Shewanella holmiensis</name>
    <dbReference type="NCBI Taxonomy" id="2952222"/>
    <lineage>
        <taxon>Bacteria</taxon>
        <taxon>Pseudomonadati</taxon>
        <taxon>Pseudomonadota</taxon>
        <taxon>Gammaproteobacteria</taxon>
        <taxon>Alteromonadales</taxon>
        <taxon>Shewanellaceae</taxon>
        <taxon>Shewanella</taxon>
    </lineage>
</organism>
<dbReference type="SUPFAM" id="SSF54913">
    <property type="entry name" value="GlnB-like"/>
    <property type="match status" value="1"/>
</dbReference>
<accession>A0A9X2WML9</accession>
<protein>
    <submittedName>
        <fullName evidence="3">DUF2007 domain-containing protein</fullName>
    </submittedName>
</protein>
<dbReference type="Proteomes" id="UP001155546">
    <property type="component" value="Unassembled WGS sequence"/>
</dbReference>
<dbReference type="EMBL" id="JAMTCD010000011">
    <property type="protein sequence ID" value="MCT7942216.1"/>
    <property type="molecule type" value="Genomic_DNA"/>
</dbReference>
<keyword evidence="1" id="KW-0472">Membrane</keyword>
<feature type="transmembrane region" description="Helical" evidence="1">
    <location>
        <begin position="104"/>
        <end position="122"/>
    </location>
</feature>
<keyword evidence="1" id="KW-0812">Transmembrane</keyword>
<dbReference type="AlphaFoldDB" id="A0A9X2WML9"/>
<dbReference type="RefSeq" id="WP_261298589.1">
    <property type="nucleotide sequence ID" value="NZ_JAMTCD010000011.1"/>
</dbReference>
<keyword evidence="4" id="KW-1185">Reference proteome</keyword>
<dbReference type="InterPro" id="IPR018551">
    <property type="entry name" value="DUF2007"/>
</dbReference>
<reference evidence="3" key="1">
    <citation type="journal article" date="2023" name="Int. J. Syst. Evol. Microbiol.">
        <title>&lt;i&gt;Shewanella septentrionalis&lt;/i&gt; sp. nov. and &lt;i&gt;Shewanella holmiensis&lt;/i&gt; sp. nov., isolated from Baltic Sea water and sediments.</title>
        <authorList>
            <person name="Martin-Rodriguez A.J."/>
            <person name="Thorell K."/>
            <person name="Joffre E."/>
            <person name="Jensie-Markopoulos S."/>
            <person name="Moore E.R.B."/>
            <person name="Sjoling A."/>
        </authorList>
    </citation>
    <scope>NUCLEOTIDE SEQUENCE</scope>
    <source>
        <strain evidence="3">SP1S2-7</strain>
    </source>
</reference>
<comment type="caution">
    <text evidence="3">The sequence shown here is derived from an EMBL/GenBank/DDBJ whole genome shotgun (WGS) entry which is preliminary data.</text>
</comment>
<evidence type="ECO:0000256" key="1">
    <source>
        <dbReference type="SAM" id="Phobius"/>
    </source>
</evidence>
<keyword evidence="1" id="KW-1133">Transmembrane helix</keyword>
<dbReference type="InterPro" id="IPR011322">
    <property type="entry name" value="N-reg_PII-like_a/b"/>
</dbReference>
<evidence type="ECO:0000259" key="2">
    <source>
        <dbReference type="Pfam" id="PF09413"/>
    </source>
</evidence>
<gene>
    <name evidence="3" type="ORF">NE535_10480</name>
</gene>
<proteinExistence type="predicted"/>
<evidence type="ECO:0000313" key="4">
    <source>
        <dbReference type="Proteomes" id="UP001155546"/>
    </source>
</evidence>
<dbReference type="Gene3D" id="3.30.70.790">
    <property type="entry name" value="UreE, C-terminal domain"/>
    <property type="match status" value="1"/>
</dbReference>
<evidence type="ECO:0000313" key="3">
    <source>
        <dbReference type="EMBL" id="MCT7942216.1"/>
    </source>
</evidence>
<name>A0A9X2WML9_9GAMM</name>
<dbReference type="Pfam" id="PF09413">
    <property type="entry name" value="DUF2007"/>
    <property type="match status" value="1"/>
</dbReference>
<feature type="domain" description="DUF2007" evidence="2">
    <location>
        <begin position="9"/>
        <end position="67"/>
    </location>
</feature>
<sequence length="142" mass="15727">MNQSVVVATFSFPLDAHIAKANLESVGISSFIADEHTVNMQWLYSDAMGGVRLFVQEKDLEEAIKVLGEDFSASVDFECKTESETCPNCGSQNVERHTKGKRSAFLVFIFVGFPLFFYKHGLKCSQCGHFWQTSSADAQTGV</sequence>